<dbReference type="EMBL" id="SNWN01000010">
    <property type="protein sequence ID" value="TDO20528.1"/>
    <property type="molecule type" value="Genomic_DNA"/>
</dbReference>
<dbReference type="AlphaFoldDB" id="A0A4R6IFQ2"/>
<dbReference type="RefSeq" id="WP_094254531.1">
    <property type="nucleotide sequence ID" value="NZ_NNCE01000002.1"/>
</dbReference>
<keyword evidence="2" id="KW-1185">Reference proteome</keyword>
<reference evidence="1 2" key="1">
    <citation type="submission" date="2019-03" db="EMBL/GenBank/DDBJ databases">
        <title>Genomic Encyclopedia of Archaeal and Bacterial Type Strains, Phase II (KMG-II): from individual species to whole genera.</title>
        <authorList>
            <person name="Goeker M."/>
        </authorList>
    </citation>
    <scope>NUCLEOTIDE SEQUENCE [LARGE SCALE GENOMIC DNA]</scope>
    <source>
        <strain evidence="1 2">ATCC 700618</strain>
    </source>
</reference>
<dbReference type="Pfam" id="PF09954">
    <property type="entry name" value="DUF2188"/>
    <property type="match status" value="1"/>
</dbReference>
<gene>
    <name evidence="1" type="ORF">EI74_0364</name>
</gene>
<dbReference type="Proteomes" id="UP000295518">
    <property type="component" value="Unassembled WGS sequence"/>
</dbReference>
<comment type="caution">
    <text evidence="1">The sequence shown here is derived from an EMBL/GenBank/DDBJ whole genome shotgun (WGS) entry which is preliminary data.</text>
</comment>
<sequence>MNNTRELSTTYYVVAGKDEKGNHTNTWVIKRGNSVRKSDEVENKPEAVKRAKELADKIGGKVIVYLKNGSIDKNY</sequence>
<proteinExistence type="predicted"/>
<accession>A0A4R6IFQ2</accession>
<organism evidence="1 2">
    <name type="scientific">Mycoplasma testudineum</name>
    <dbReference type="NCBI Taxonomy" id="244584"/>
    <lineage>
        <taxon>Bacteria</taxon>
        <taxon>Bacillati</taxon>
        <taxon>Mycoplasmatota</taxon>
        <taxon>Mollicutes</taxon>
        <taxon>Mycoplasmataceae</taxon>
        <taxon>Mycoplasma</taxon>
    </lineage>
</organism>
<name>A0A4R6IFQ2_9MOLU</name>
<evidence type="ECO:0000313" key="1">
    <source>
        <dbReference type="EMBL" id="TDO20528.1"/>
    </source>
</evidence>
<protein>
    <submittedName>
        <fullName evidence="1">Uncharacterized protein DUF2188</fullName>
    </submittedName>
</protein>
<evidence type="ECO:0000313" key="2">
    <source>
        <dbReference type="Proteomes" id="UP000295518"/>
    </source>
</evidence>
<dbReference type="InterPro" id="IPR018691">
    <property type="entry name" value="DUF2188"/>
</dbReference>